<evidence type="ECO:0000313" key="3">
    <source>
        <dbReference type="Proteomes" id="UP001169764"/>
    </source>
</evidence>
<protein>
    <submittedName>
        <fullName evidence="2">Nuclear transport factor 2 family protein</fullName>
    </submittedName>
</protein>
<proteinExistence type="predicted"/>
<organism evidence="2 3">
    <name type="scientific">Sphingomonas natans</name>
    <dbReference type="NCBI Taxonomy" id="3063330"/>
    <lineage>
        <taxon>Bacteria</taxon>
        <taxon>Pseudomonadati</taxon>
        <taxon>Pseudomonadota</taxon>
        <taxon>Alphaproteobacteria</taxon>
        <taxon>Sphingomonadales</taxon>
        <taxon>Sphingomonadaceae</taxon>
        <taxon>Sphingomonas</taxon>
    </lineage>
</organism>
<dbReference type="Pfam" id="PF13577">
    <property type="entry name" value="SnoaL_4"/>
    <property type="match status" value="1"/>
</dbReference>
<keyword evidence="3" id="KW-1185">Reference proteome</keyword>
<dbReference type="EMBL" id="JAUOTP010000005">
    <property type="protein sequence ID" value="MDO6415265.1"/>
    <property type="molecule type" value="Genomic_DNA"/>
</dbReference>
<dbReference type="SUPFAM" id="SSF54427">
    <property type="entry name" value="NTF2-like"/>
    <property type="match status" value="1"/>
</dbReference>
<gene>
    <name evidence="2" type="ORF">Q4F19_12805</name>
</gene>
<name>A0ABT8YAB5_9SPHN</name>
<comment type="caution">
    <text evidence="2">The sequence shown here is derived from an EMBL/GenBank/DDBJ whole genome shotgun (WGS) entry which is preliminary data.</text>
</comment>
<dbReference type="Gene3D" id="3.10.450.50">
    <property type="match status" value="1"/>
</dbReference>
<sequence>MDRRQVLVGAAKAAVLGAAVDAALAEPAGGAAGKSQSATGPDSSQLADLMVIQNLLAGSAWSADVGETAFQTNLYAEDAVMDLGGERGAVRGRAAVVGMIVNDGHKSARADGMTHVAAQPFIRISGDKAVAVGYIQIIVTDPASPERSLAGSPAAHPLITVRMTANRWEFARREGRWQITRRTIRAAPSPEALALLRDD</sequence>
<dbReference type="RefSeq" id="WP_303543153.1">
    <property type="nucleotide sequence ID" value="NZ_JAUOTP010000005.1"/>
</dbReference>
<accession>A0ABT8YAB5</accession>
<dbReference type="InterPro" id="IPR032710">
    <property type="entry name" value="NTF2-like_dom_sf"/>
</dbReference>
<dbReference type="InterPro" id="IPR037401">
    <property type="entry name" value="SnoaL-like"/>
</dbReference>
<evidence type="ECO:0000259" key="1">
    <source>
        <dbReference type="Pfam" id="PF13577"/>
    </source>
</evidence>
<feature type="domain" description="SnoaL-like" evidence="1">
    <location>
        <begin position="46"/>
        <end position="183"/>
    </location>
</feature>
<dbReference type="Proteomes" id="UP001169764">
    <property type="component" value="Unassembled WGS sequence"/>
</dbReference>
<evidence type="ECO:0000313" key="2">
    <source>
        <dbReference type="EMBL" id="MDO6415265.1"/>
    </source>
</evidence>
<reference evidence="2" key="1">
    <citation type="submission" date="2023-07" db="EMBL/GenBank/DDBJ databases">
        <authorList>
            <person name="Kim M."/>
        </authorList>
    </citation>
    <scope>NUCLEOTIDE SEQUENCE</scope>
    <source>
        <strain evidence="2">BIUV-7</strain>
    </source>
</reference>